<evidence type="ECO:0000313" key="3">
    <source>
        <dbReference type="EMBL" id="ODV89013.1"/>
    </source>
</evidence>
<dbReference type="GO" id="GO:0071846">
    <property type="term" value="P:actin filament debranching"/>
    <property type="evidence" value="ECO:0007669"/>
    <property type="project" value="InterPro"/>
</dbReference>
<dbReference type="InterPro" id="IPR011171">
    <property type="entry name" value="GMF"/>
</dbReference>
<evidence type="ECO:0000313" key="4">
    <source>
        <dbReference type="Proteomes" id="UP000095023"/>
    </source>
</evidence>
<dbReference type="GO" id="GO:0003779">
    <property type="term" value="F:actin binding"/>
    <property type="evidence" value="ECO:0007669"/>
    <property type="project" value="InterPro"/>
</dbReference>
<evidence type="ECO:0000259" key="2">
    <source>
        <dbReference type="PROSITE" id="PS51263"/>
    </source>
</evidence>
<dbReference type="PANTHER" id="PTHR11249">
    <property type="entry name" value="GLIAL FACTOR NATURATION FACTOR"/>
    <property type="match status" value="1"/>
</dbReference>
<dbReference type="GO" id="GO:0030479">
    <property type="term" value="C:actin cortical patch"/>
    <property type="evidence" value="ECO:0007669"/>
    <property type="project" value="TreeGrafter"/>
</dbReference>
<evidence type="ECO:0000256" key="1">
    <source>
        <dbReference type="ARBA" id="ARBA00010055"/>
    </source>
</evidence>
<dbReference type="GO" id="GO:0034316">
    <property type="term" value="P:negative regulation of Arp2/3 complex-mediated actin nucleation"/>
    <property type="evidence" value="ECO:0007669"/>
    <property type="project" value="TreeGrafter"/>
</dbReference>
<sequence>MGSRINKHRFLTVNLDGLESDYSLQRSDDETYTSLEDLADALPDNSPRYVIMSYPVVLPDGRRSSPFVMVYYMPATSSQDKRMLYAGAVELVRSKAGVSRVYEAGDEEEIIELKESIGKK</sequence>
<dbReference type="Pfam" id="PF00241">
    <property type="entry name" value="Cofilin_ADF"/>
    <property type="match status" value="1"/>
</dbReference>
<dbReference type="PANTHER" id="PTHR11249:SF2">
    <property type="entry name" value="GLIA MATURATION FACTOR"/>
    <property type="match status" value="1"/>
</dbReference>
<dbReference type="AlphaFoldDB" id="A0A1E4TBD1"/>
<dbReference type="PROSITE" id="PS51263">
    <property type="entry name" value="ADF_H"/>
    <property type="match status" value="1"/>
</dbReference>
<dbReference type="GO" id="GO:0071933">
    <property type="term" value="F:Arp2/3 complex binding"/>
    <property type="evidence" value="ECO:0007669"/>
    <property type="project" value="InterPro"/>
</dbReference>
<keyword evidence="4" id="KW-1185">Reference proteome</keyword>
<dbReference type="SUPFAM" id="SSF55753">
    <property type="entry name" value="Actin depolymerizing proteins"/>
    <property type="match status" value="1"/>
</dbReference>
<gene>
    <name evidence="3" type="ORF">CANCADRAFT_32406</name>
</gene>
<dbReference type="OrthoDB" id="3919494at2759"/>
<dbReference type="InterPro" id="IPR002108">
    <property type="entry name" value="ADF-H"/>
</dbReference>
<reference evidence="4" key="1">
    <citation type="submission" date="2016-02" db="EMBL/GenBank/DDBJ databases">
        <title>Comparative genomics of biotechnologically important yeasts.</title>
        <authorList>
            <consortium name="DOE Joint Genome Institute"/>
            <person name="Riley R."/>
            <person name="Haridas S."/>
            <person name="Wolfe K.H."/>
            <person name="Lopes M.R."/>
            <person name="Hittinger C.T."/>
            <person name="Goker M."/>
            <person name="Salamov A."/>
            <person name="Wisecaver J."/>
            <person name="Long T.M."/>
            <person name="Aerts A.L."/>
            <person name="Barry K."/>
            <person name="Choi C."/>
            <person name="Clum A."/>
            <person name="Coughlan A.Y."/>
            <person name="Deshpande S."/>
            <person name="Douglass A.P."/>
            <person name="Hanson S.J."/>
            <person name="Klenk H.-P."/>
            <person name="Labutti K."/>
            <person name="Lapidus A."/>
            <person name="Lindquist E."/>
            <person name="Lipzen A."/>
            <person name="Meier-Kolthoff J.P."/>
            <person name="Ohm R.A."/>
            <person name="Otillar R.P."/>
            <person name="Pangilinan J."/>
            <person name="Peng Y."/>
            <person name="Rokas A."/>
            <person name="Rosa C.A."/>
            <person name="Scheuner C."/>
            <person name="Sibirny A.A."/>
            <person name="Slot J.C."/>
            <person name="Stielow J.B."/>
            <person name="Sun H."/>
            <person name="Kurtzman C.P."/>
            <person name="Blackwell M."/>
            <person name="Jeffries T.W."/>
            <person name="Grigoriev I.V."/>
        </authorList>
    </citation>
    <scope>NUCLEOTIDE SEQUENCE [LARGE SCALE GENOMIC DNA]</scope>
    <source>
        <strain evidence="4">NRRL Y-17796</strain>
    </source>
</reference>
<protein>
    <recommendedName>
        <fullName evidence="2">ADF-H domain-containing protein</fullName>
    </recommendedName>
</protein>
<dbReference type="Gene3D" id="3.40.20.10">
    <property type="entry name" value="Severin"/>
    <property type="match status" value="1"/>
</dbReference>
<dbReference type="InterPro" id="IPR029006">
    <property type="entry name" value="ADF-H/Gelsolin-like_dom_sf"/>
</dbReference>
<dbReference type="SMART" id="SM00102">
    <property type="entry name" value="ADF"/>
    <property type="match status" value="1"/>
</dbReference>
<feature type="domain" description="ADF-H" evidence="2">
    <location>
        <begin position="1"/>
        <end position="120"/>
    </location>
</feature>
<accession>A0A1E4TBD1</accession>
<comment type="similarity">
    <text evidence="1">Belongs to the actin-binding proteins ADF family. GMF subfamily.</text>
</comment>
<name>A0A1E4TBD1_9ASCO</name>
<proteinExistence type="inferred from homology"/>
<dbReference type="EMBL" id="KV453843">
    <property type="protein sequence ID" value="ODV89013.1"/>
    <property type="molecule type" value="Genomic_DNA"/>
</dbReference>
<organism evidence="3 4">
    <name type="scientific">Tortispora caseinolytica NRRL Y-17796</name>
    <dbReference type="NCBI Taxonomy" id="767744"/>
    <lineage>
        <taxon>Eukaryota</taxon>
        <taxon>Fungi</taxon>
        <taxon>Dikarya</taxon>
        <taxon>Ascomycota</taxon>
        <taxon>Saccharomycotina</taxon>
        <taxon>Trigonopsidomycetes</taxon>
        <taxon>Trigonopsidales</taxon>
        <taxon>Trigonopsidaceae</taxon>
        <taxon>Tortispora</taxon>
    </lineage>
</organism>
<dbReference type="Proteomes" id="UP000095023">
    <property type="component" value="Unassembled WGS sequence"/>
</dbReference>